<feature type="transmembrane region" description="Helical" evidence="7">
    <location>
        <begin position="287"/>
        <end position="307"/>
    </location>
</feature>
<protein>
    <recommendedName>
        <fullName evidence="9">GOST seven transmembrane domain-containing protein</fullName>
    </recommendedName>
</protein>
<keyword evidence="3 8" id="KW-0732">Signal</keyword>
<feature type="transmembrane region" description="Helical" evidence="7">
    <location>
        <begin position="259"/>
        <end position="275"/>
    </location>
</feature>
<evidence type="ECO:0000256" key="2">
    <source>
        <dbReference type="ARBA" id="ARBA00022692"/>
    </source>
</evidence>
<evidence type="ECO:0000256" key="4">
    <source>
        <dbReference type="ARBA" id="ARBA00022989"/>
    </source>
</evidence>
<dbReference type="GO" id="GO:0016020">
    <property type="term" value="C:membrane"/>
    <property type="evidence" value="ECO:0007669"/>
    <property type="project" value="UniProtKB-SubCell"/>
</dbReference>
<evidence type="ECO:0000256" key="3">
    <source>
        <dbReference type="ARBA" id="ARBA00022729"/>
    </source>
</evidence>
<accession>A0AAW2YZ19</accession>
<feature type="compositionally biased region" description="Basic and acidic residues" evidence="6">
    <location>
        <begin position="471"/>
        <end position="483"/>
    </location>
</feature>
<evidence type="ECO:0000256" key="5">
    <source>
        <dbReference type="ARBA" id="ARBA00023136"/>
    </source>
</evidence>
<dbReference type="AlphaFoldDB" id="A0AAW2YZ19"/>
<feature type="transmembrane region" description="Helical" evidence="7">
    <location>
        <begin position="360"/>
        <end position="378"/>
    </location>
</feature>
<comment type="subcellular location">
    <subcellularLocation>
        <location evidence="1">Membrane</location>
        <topology evidence="1">Multi-pass membrane protein</topology>
    </subcellularLocation>
</comment>
<evidence type="ECO:0000256" key="7">
    <source>
        <dbReference type="SAM" id="Phobius"/>
    </source>
</evidence>
<sequence>MIARILLLSTLLLAANAVVVKLNGQKIKTGDYFLLRTGLVTKAEAKTTLFFKKDDPYVGFDIKALTVKGHTGDEKIEVVLFHSDDFPYMGKSHLTSTLKEQIEVCVNGSFYMEEKHGMYRTQLPLQDGLNDKINTIDKSGIYYLIIISCQGTASSEVELVGRITIKNPYGFLDAEEFGFLPFYAVFTILYVVVGVIWGGFNAIYVRDLLKLQLYISGLYLLTLLEHAAMYYHYQHINETGILSPFKNTMATALNLGRRTAMRLLVLLVCMGYGIVKDSIGGKSHAIYLYGLSLFSVLCLSEVAELYFKLHSISQGTRSLLTLPSTIADAIYYAWVLYEIRTLLKQLTVRRQTAKLTVYNKFKWILVSYVAASAIWSVYEFIINSTSSRQLRDSRWETNWTISAFWNLLYFVMLVLIMILMNPKSNNKRFARGEGQEYQQVGVGDVFDDNNNSELQSLSIVDASDDDEEQDEGKAQAEKVDKKQEKKKKKIKKGFSIGEESDEEDQELISKLD</sequence>
<gene>
    <name evidence="10" type="ORF">AKO1_014380</name>
</gene>
<feature type="chain" id="PRO_5043542635" description="GOST seven transmembrane domain-containing protein" evidence="8">
    <location>
        <begin position="18"/>
        <end position="512"/>
    </location>
</feature>
<evidence type="ECO:0000313" key="11">
    <source>
        <dbReference type="Proteomes" id="UP001431209"/>
    </source>
</evidence>
<evidence type="ECO:0000313" key="10">
    <source>
        <dbReference type="EMBL" id="KAL0482688.1"/>
    </source>
</evidence>
<comment type="caution">
    <text evidence="10">The sequence shown here is derived from an EMBL/GenBank/DDBJ whole genome shotgun (WGS) entry which is preliminary data.</text>
</comment>
<dbReference type="Proteomes" id="UP001431209">
    <property type="component" value="Unassembled WGS sequence"/>
</dbReference>
<keyword evidence="4 7" id="KW-1133">Transmembrane helix</keyword>
<evidence type="ECO:0000256" key="8">
    <source>
        <dbReference type="SAM" id="SignalP"/>
    </source>
</evidence>
<evidence type="ECO:0000256" key="6">
    <source>
        <dbReference type="SAM" id="MobiDB-lite"/>
    </source>
</evidence>
<proteinExistence type="predicted"/>
<keyword evidence="2 7" id="KW-0812">Transmembrane</keyword>
<dbReference type="InterPro" id="IPR053937">
    <property type="entry name" value="GOST_TM"/>
</dbReference>
<feature type="region of interest" description="Disordered" evidence="6">
    <location>
        <begin position="460"/>
        <end position="512"/>
    </location>
</feature>
<dbReference type="InterPro" id="IPR009637">
    <property type="entry name" value="GPR107/GPR108-like"/>
</dbReference>
<dbReference type="GO" id="GO:0005794">
    <property type="term" value="C:Golgi apparatus"/>
    <property type="evidence" value="ECO:0007669"/>
    <property type="project" value="TreeGrafter"/>
</dbReference>
<keyword evidence="11" id="KW-1185">Reference proteome</keyword>
<feature type="transmembrane region" description="Helical" evidence="7">
    <location>
        <begin position="398"/>
        <end position="419"/>
    </location>
</feature>
<dbReference type="Pfam" id="PF06814">
    <property type="entry name" value="GOST_TM"/>
    <property type="match status" value="1"/>
</dbReference>
<evidence type="ECO:0000256" key="1">
    <source>
        <dbReference type="ARBA" id="ARBA00004141"/>
    </source>
</evidence>
<organism evidence="10 11">
    <name type="scientific">Acrasis kona</name>
    <dbReference type="NCBI Taxonomy" id="1008807"/>
    <lineage>
        <taxon>Eukaryota</taxon>
        <taxon>Discoba</taxon>
        <taxon>Heterolobosea</taxon>
        <taxon>Tetramitia</taxon>
        <taxon>Eutetramitia</taxon>
        <taxon>Acrasidae</taxon>
        <taxon>Acrasis</taxon>
    </lineage>
</organism>
<keyword evidence="5 7" id="KW-0472">Membrane</keyword>
<dbReference type="PANTHER" id="PTHR21229">
    <property type="entry name" value="LUNG SEVEN TRANSMEMBRANE RECEPTOR"/>
    <property type="match status" value="1"/>
</dbReference>
<dbReference type="PANTHER" id="PTHR21229:SF1">
    <property type="entry name" value="GH17801P"/>
    <property type="match status" value="1"/>
</dbReference>
<feature type="transmembrane region" description="Helical" evidence="7">
    <location>
        <begin position="182"/>
        <end position="204"/>
    </location>
</feature>
<name>A0AAW2YZ19_9EUKA</name>
<dbReference type="EMBL" id="JAOPGA020000883">
    <property type="protein sequence ID" value="KAL0482688.1"/>
    <property type="molecule type" value="Genomic_DNA"/>
</dbReference>
<reference evidence="10 11" key="1">
    <citation type="submission" date="2024-03" db="EMBL/GenBank/DDBJ databases">
        <title>The Acrasis kona genome and developmental transcriptomes reveal deep origins of eukaryotic multicellular pathways.</title>
        <authorList>
            <person name="Sheikh S."/>
            <person name="Fu C.-J."/>
            <person name="Brown M.W."/>
            <person name="Baldauf S.L."/>
        </authorList>
    </citation>
    <scope>NUCLEOTIDE SEQUENCE [LARGE SCALE GENOMIC DNA]</scope>
    <source>
        <strain evidence="10 11">ATCC MYA-3509</strain>
    </source>
</reference>
<feature type="signal peptide" evidence="8">
    <location>
        <begin position="1"/>
        <end position="17"/>
    </location>
</feature>
<evidence type="ECO:0000259" key="9">
    <source>
        <dbReference type="Pfam" id="PF06814"/>
    </source>
</evidence>
<feature type="domain" description="GOST seven transmembrane" evidence="9">
    <location>
        <begin position="180"/>
        <end position="426"/>
    </location>
</feature>